<dbReference type="CDD" id="cd01644">
    <property type="entry name" value="RT_pepA17"/>
    <property type="match status" value="1"/>
</dbReference>
<dbReference type="InterPro" id="IPR043128">
    <property type="entry name" value="Rev_trsase/Diguanyl_cyclase"/>
</dbReference>
<reference evidence="3" key="1">
    <citation type="journal article" date="2023" name="Insect Mol. Biol.">
        <title>Genome sequencing provides insights into the evolution of gene families encoding plant cell wall-degrading enzymes in longhorned beetles.</title>
        <authorList>
            <person name="Shin N.R."/>
            <person name="Okamura Y."/>
            <person name="Kirsch R."/>
            <person name="Pauchet Y."/>
        </authorList>
    </citation>
    <scope>NUCLEOTIDE SEQUENCE</scope>
    <source>
        <strain evidence="3">MMC_N1</strain>
    </source>
</reference>
<dbReference type="InterPro" id="IPR040676">
    <property type="entry name" value="DUF5641"/>
</dbReference>
<dbReference type="Pfam" id="PF17921">
    <property type="entry name" value="Integrase_H2C2"/>
    <property type="match status" value="1"/>
</dbReference>
<dbReference type="InterPro" id="IPR008042">
    <property type="entry name" value="Retrotrans_Pao"/>
</dbReference>
<dbReference type="Gene3D" id="3.30.70.270">
    <property type="match status" value="1"/>
</dbReference>
<evidence type="ECO:0008006" key="5">
    <source>
        <dbReference type="Google" id="ProtNLM"/>
    </source>
</evidence>
<dbReference type="InterPro" id="IPR041588">
    <property type="entry name" value="Integrase_H2C2"/>
</dbReference>
<dbReference type="Pfam" id="PF05380">
    <property type="entry name" value="Peptidase_A17"/>
    <property type="match status" value="1"/>
</dbReference>
<protein>
    <recommendedName>
        <fullName evidence="5">Integrase zinc-binding domain-containing protein</fullName>
    </recommendedName>
</protein>
<dbReference type="Gene3D" id="3.10.10.10">
    <property type="entry name" value="HIV Type 1 Reverse Transcriptase, subunit A, domain 1"/>
    <property type="match status" value="1"/>
</dbReference>
<name>A0ABQ9J9A6_9CUCU</name>
<evidence type="ECO:0000313" key="4">
    <source>
        <dbReference type="Proteomes" id="UP001162164"/>
    </source>
</evidence>
<evidence type="ECO:0000313" key="3">
    <source>
        <dbReference type="EMBL" id="KAJ8974517.1"/>
    </source>
</evidence>
<evidence type="ECO:0000259" key="2">
    <source>
        <dbReference type="Pfam" id="PF18701"/>
    </source>
</evidence>
<feature type="domain" description="Integrase zinc-binding" evidence="1">
    <location>
        <begin position="753"/>
        <end position="805"/>
    </location>
</feature>
<evidence type="ECO:0000259" key="1">
    <source>
        <dbReference type="Pfam" id="PF17921"/>
    </source>
</evidence>
<comment type="caution">
    <text evidence="3">The sequence shown here is derived from an EMBL/GenBank/DDBJ whole genome shotgun (WGS) entry which is preliminary data.</text>
</comment>
<dbReference type="PANTHER" id="PTHR47331:SF4">
    <property type="entry name" value="PEPTIDASE S1 DOMAIN-CONTAINING PROTEIN"/>
    <property type="match status" value="1"/>
</dbReference>
<dbReference type="Pfam" id="PF18701">
    <property type="entry name" value="DUF5641"/>
    <property type="match status" value="1"/>
</dbReference>
<accession>A0ABQ9J9A6</accession>
<proteinExistence type="predicted"/>
<dbReference type="SUPFAM" id="SSF56672">
    <property type="entry name" value="DNA/RNA polymerases"/>
    <property type="match status" value="1"/>
</dbReference>
<feature type="domain" description="DUF5641" evidence="2">
    <location>
        <begin position="819"/>
        <end position="892"/>
    </location>
</feature>
<dbReference type="InterPro" id="IPR043502">
    <property type="entry name" value="DNA/RNA_pol_sf"/>
</dbReference>
<dbReference type="EMBL" id="JAPWTJ010000978">
    <property type="protein sequence ID" value="KAJ8974517.1"/>
    <property type="molecule type" value="Genomic_DNA"/>
</dbReference>
<organism evidence="3 4">
    <name type="scientific">Molorchus minor</name>
    <dbReference type="NCBI Taxonomy" id="1323400"/>
    <lineage>
        <taxon>Eukaryota</taxon>
        <taxon>Metazoa</taxon>
        <taxon>Ecdysozoa</taxon>
        <taxon>Arthropoda</taxon>
        <taxon>Hexapoda</taxon>
        <taxon>Insecta</taxon>
        <taxon>Pterygota</taxon>
        <taxon>Neoptera</taxon>
        <taxon>Endopterygota</taxon>
        <taxon>Coleoptera</taxon>
        <taxon>Polyphaga</taxon>
        <taxon>Cucujiformia</taxon>
        <taxon>Chrysomeloidea</taxon>
        <taxon>Cerambycidae</taxon>
        <taxon>Lamiinae</taxon>
        <taxon>Monochamini</taxon>
        <taxon>Molorchus</taxon>
    </lineage>
</organism>
<keyword evidence="4" id="KW-1185">Reference proteome</keyword>
<sequence>MSFIVTWIILELADDQFHKASCIDGIIGSGKVVGPPNLPLAIETSLGYIVMGDVPFIQPHNFQTFCLFIEPSIGQILHKFWEIEEVPPPRFLIKMIWNKLSESPTLKNNYSEVIRDYLQQGHLTLVPNSQPDNSAYYIPHFAVLKNSISTPVRIVFDASAKTSNSRSLNDVLYSGAKLQTDIFTILLNFRLFEVAMISDIRQMYRNIWLHPDHRKYQRILWRFSPDDPLAIYELTTVVFGLKSSPFAALRTIKQLATDEGHAFPHASKIVETDLYIDDVVTSVPTPSQAINIYQQLVELFSVGGFSLVKWSTNSPLVLENIPENIRLSEKIEFNDSSEINCPLKVLGLQWNPSSDVFSFAVNIPDKICTKRNILSTLARIWDPLGFLSALTPRLTLYAKLLIKELWLSKISWDSEPPTNIKKLWSEFQEELSLLSQFQVPRHVGAFEHAHARLIGFADSSSKGYGAIVYIKIITASNDIKINLMCAKSKVAPVKVCTIARLELCAALLLAKLIKSVLDSCSARIQIEKISALSDSTVVLHWINNSPHKWKVFVANRVAKIQSIVSSTNWFHIDSENNIADCLSRGLTPSRLVHHATWVSGPPWLILEENKWPIRHIAENRSFPLQEEKLVAMPALVEEDNPLRNLILRISSWSKLRRITVYILRFAKILPVRKIVSATDLEKAELTLISVVQKIYFAAEYKLLKNKQPCTKLLRHLNPFLDSGCIRVGGRLSNAQHISYDSKHPLLLPKKDHLVDILIDYFHVLYLHTGPHLLLSLLRQRYWILAARSTVRKRVKMCNYCFKFNPKPTYPQMADLPSVRLVQSFWNRWRVEYLNSLQIRQKMEHPLMSCDQGDWPLGLIEETFPGKDGVNRVALVRCKNTAYKRPIVKLCPLPQHLSSSKRISVSTFSVALCSREHTSLSKTSELVIVHLLLHFGLPSTAPNTSQHKCNS</sequence>
<dbReference type="Proteomes" id="UP001162164">
    <property type="component" value="Unassembled WGS sequence"/>
</dbReference>
<gene>
    <name evidence="3" type="ORF">NQ317_000319</name>
</gene>
<dbReference type="PANTHER" id="PTHR47331">
    <property type="entry name" value="PHD-TYPE DOMAIN-CONTAINING PROTEIN"/>
    <property type="match status" value="1"/>
</dbReference>